<sequence>MTSDSLLTVGLAQIAPIWFDREKTLKKVEKYISDAADRGCSLVAFGEAIVPGYPFWLELTDAAVFNSSIQKEIHAEYMHQAVSIERGDLSEICSLAKTRQIAVYLGCIERPLDRGGHSLYCSMVFIDRNGNIGSVHRKLMPTYDERLAWSIGDGNGLRVHSLGAFTCGGLNCWENWMPLARSALYAQGEDLHVCIFPGSHHNTYDITPFIAKESRSFVITVSGLMRKEDFPIGLLHRERIVEHAPDLLTDGGSCVANPDGTWLIEPTTIGEEALLVTTLDHRRVREERQNFDPSGHYSRPDILKLTTFWPITTQNIMDQRYIDIIRYQINNWQDADVRTVPGVMTQIHCGPDKDDPSIEYQINWFIDCSETYIHNHRHSFDTHCLEGGYSEKLWQIVDEGSGACTYQFLRHSGNVFDSPIKLPGALQHVGSRIHFPGNILHVGIDQYHAILPNASSAERVLTFLVKHTPSIPVEMFVLSDQPVINAPKNEIQPATEEDRQSLYDKLDSWLAKHHY</sequence>
<dbReference type="AlphaFoldDB" id="A0A821RS45"/>
<organism evidence="4 5">
    <name type="scientific">Rotaria socialis</name>
    <dbReference type="NCBI Taxonomy" id="392032"/>
    <lineage>
        <taxon>Eukaryota</taxon>
        <taxon>Metazoa</taxon>
        <taxon>Spiralia</taxon>
        <taxon>Gnathifera</taxon>
        <taxon>Rotifera</taxon>
        <taxon>Eurotatoria</taxon>
        <taxon>Bdelloidea</taxon>
        <taxon>Philodinida</taxon>
        <taxon>Philodinidae</taxon>
        <taxon>Rotaria</taxon>
    </lineage>
</organism>
<dbReference type="InterPro" id="IPR003010">
    <property type="entry name" value="C-N_Hydrolase"/>
</dbReference>
<dbReference type="PANTHER" id="PTHR46044:SF1">
    <property type="entry name" value="CN HYDROLASE DOMAIN-CONTAINING PROTEIN"/>
    <property type="match status" value="1"/>
</dbReference>
<dbReference type="CDD" id="cd07564">
    <property type="entry name" value="nitrilases_CHs"/>
    <property type="match status" value="1"/>
</dbReference>
<dbReference type="InterPro" id="IPR036526">
    <property type="entry name" value="C-N_Hydrolase_sf"/>
</dbReference>
<dbReference type="PROSITE" id="PS00921">
    <property type="entry name" value="NITRIL_CHT_2"/>
    <property type="match status" value="1"/>
</dbReference>
<evidence type="ECO:0000256" key="2">
    <source>
        <dbReference type="PROSITE-ProRule" id="PRU10139"/>
    </source>
</evidence>
<reference evidence="4" key="1">
    <citation type="submission" date="2021-02" db="EMBL/GenBank/DDBJ databases">
        <authorList>
            <person name="Nowell W R."/>
        </authorList>
    </citation>
    <scope>NUCLEOTIDE SEQUENCE</scope>
</reference>
<dbReference type="Gene3D" id="3.60.110.10">
    <property type="entry name" value="Carbon-nitrogen hydrolase"/>
    <property type="match status" value="1"/>
</dbReference>
<dbReference type="PANTHER" id="PTHR46044">
    <property type="entry name" value="NITRILASE"/>
    <property type="match status" value="1"/>
</dbReference>
<dbReference type="EMBL" id="CAJOBR010006566">
    <property type="protein sequence ID" value="CAF4846746.1"/>
    <property type="molecule type" value="Genomic_DNA"/>
</dbReference>
<dbReference type="GO" id="GO:0016836">
    <property type="term" value="F:hydro-lyase activity"/>
    <property type="evidence" value="ECO:0007669"/>
    <property type="project" value="UniProtKB-ARBA"/>
</dbReference>
<dbReference type="InterPro" id="IPR044149">
    <property type="entry name" value="Nitrilases_CHs"/>
</dbReference>
<feature type="domain" description="CN hydrolase" evidence="3">
    <location>
        <begin position="7"/>
        <end position="281"/>
    </location>
</feature>
<accession>A0A821RS45</accession>
<comment type="caution">
    <text evidence="4">The sequence shown here is derived from an EMBL/GenBank/DDBJ whole genome shotgun (WGS) entry which is preliminary data.</text>
</comment>
<gene>
    <name evidence="4" type="ORF">QYT958_LOCUS26858</name>
</gene>
<dbReference type="Proteomes" id="UP000663848">
    <property type="component" value="Unassembled WGS sequence"/>
</dbReference>
<dbReference type="SUPFAM" id="SSF56317">
    <property type="entry name" value="Carbon-nitrogen hydrolase"/>
    <property type="match status" value="1"/>
</dbReference>
<dbReference type="InterPro" id="IPR000132">
    <property type="entry name" value="Nitrilase/CN_hydratase_CS"/>
</dbReference>
<evidence type="ECO:0000259" key="3">
    <source>
        <dbReference type="PROSITE" id="PS50263"/>
    </source>
</evidence>
<comment type="similarity">
    <text evidence="1">Belongs to the carbon-nitrogen hydrolase superfamily. Nitrilase family.</text>
</comment>
<dbReference type="PROSITE" id="PS00920">
    <property type="entry name" value="NITRIL_CHT_1"/>
    <property type="match status" value="1"/>
</dbReference>
<evidence type="ECO:0000256" key="1">
    <source>
        <dbReference type="ARBA" id="ARBA00008129"/>
    </source>
</evidence>
<proteinExistence type="inferred from homology"/>
<name>A0A821RS45_9BILA</name>
<dbReference type="GO" id="GO:0000257">
    <property type="term" value="F:nitrilase activity"/>
    <property type="evidence" value="ECO:0007669"/>
    <property type="project" value="UniProtKB-ARBA"/>
</dbReference>
<dbReference type="PROSITE" id="PS50263">
    <property type="entry name" value="CN_HYDROLASE"/>
    <property type="match status" value="1"/>
</dbReference>
<protein>
    <recommendedName>
        <fullName evidence="3">CN hydrolase domain-containing protein</fullName>
    </recommendedName>
</protein>
<feature type="active site" description="Proton acceptor" evidence="2">
    <location>
        <position position="47"/>
    </location>
</feature>
<evidence type="ECO:0000313" key="4">
    <source>
        <dbReference type="EMBL" id="CAF4846746.1"/>
    </source>
</evidence>
<evidence type="ECO:0000313" key="5">
    <source>
        <dbReference type="Proteomes" id="UP000663848"/>
    </source>
</evidence>
<dbReference type="Pfam" id="PF00795">
    <property type="entry name" value="CN_hydrolase"/>
    <property type="match status" value="1"/>
</dbReference>